<protein>
    <submittedName>
        <fullName evidence="2">LANO_0B08196g1_1</fullName>
    </submittedName>
</protein>
<dbReference type="InterPro" id="IPR011990">
    <property type="entry name" value="TPR-like_helical_dom_sf"/>
</dbReference>
<dbReference type="OrthoDB" id="185373at2759"/>
<accession>A0A1G4J0M3</accession>
<sequence length="1229" mass="141198">MVFKSFKCKFYSKGYHSSAQKQTTAFFESSYQYLRRNQGVVSQDGCIQSSHSLVVGPNPVVVANVNYNNVELVLDTEASEDHQMVQSRLDSDLPREEHWRATGSRRASFGAVTTSAAAPGAQSLDHFRSRQHKDSFPHYPNHRHLEINQRLSRSYFSTSAVESSGNHVQDGLPLVPMTVTEVTASPEKLDYADGVAILMVDKHTTQAEPATKETSPTVKDTTSSSHNSPWEVDHEESLNPQTFLNTQITQIRNCFARGDYNSINAHYQALHRNDIVPPVEIYALIIESVCRRNLDNDNVDNRMFQLLNCYQALINNKMKPTEQIYNAVIGSLFKGSILAHEAGNGNGIDFYKIAVDLFRASNAHKSHEFSKELLDCSLLAMNLYPGYVEFDYVKNVLHNSKLYFKDSFYYVALSTYAKNINNNAALKSVYEEFRTASVSDTNLQIHQYEVYSSVLSGLVETGDMALAIKLLDKVLTDAKEKVGLASNVSLVLTNFLLSVSKMDCQKAYELWYEFKKLYWVPEFSYDFYLSFLSNALGNWSLSKKLYDYMFPMKRSLKEKSASLNEHLLRPVGTESILSSFLDYALQLKDTEVVMKLLEESVVKNVGFEAGVYPYVFQFLKSIHCPDDYLLRFINCHGQLCAHSKDRFEFLNGLIDAYQSQVVLSRTAETKFFMDCCRTFNVSESRSINYSGLIACFQSLWASPQTIEKYSYNLELHGTMICKLHDLDGYYAVMENEFLLQFKDQLTARFEKLMINYKRLSLNPNSISGTSVQAARMISMPEELIEYFSHPGEWDKTYPLCLGSMLRNSFSTGYKTYERLRNEGFCFDYDTYKQLITQRVNDLETVTKSLELCPDEEERRYLANCLVVKTSSKNLEEKIMKHPFFKSKVLPYLKEASFIRLAKNVSDIQVLIEHVDFPYRFKGIAEQAEHKETIRYVYGELFRMQRYSEIVDLNSECPVLNVTLLLKSCIRSGNVAKYKLLFNKFKSSIGKEALNIQAEYLISNKKIEEAIKLLKASHHGTEHKTNDLLSFALFLRSCKERVIQLDKVENTLQLANVLSAQETFSSTVALYQTLMQDVHANRGSNVKQAVSREISEQMLNNLNDSLQFVDIENEQVKKIMLLKVVNYFRFRMFLKLPELMESDVTKLVNIYSKVNPSAIDSLFNNIVETIYLNSKTRALYLQNDMTFRFKPEQLARLVHSIKEFYEFENNQEDADKTKSFITVLKKLYKF</sequence>
<gene>
    <name evidence="2" type="ORF">LANO_0B08196G</name>
</gene>
<dbReference type="Proteomes" id="UP000189911">
    <property type="component" value="Chromosome B"/>
</dbReference>
<dbReference type="AlphaFoldDB" id="A0A1G4J0M3"/>
<name>A0A1G4J0M3_9SACH</name>
<feature type="region of interest" description="Disordered" evidence="1">
    <location>
        <begin position="206"/>
        <end position="237"/>
    </location>
</feature>
<evidence type="ECO:0000313" key="2">
    <source>
        <dbReference type="EMBL" id="SCU83051.1"/>
    </source>
</evidence>
<keyword evidence="3" id="KW-1185">Reference proteome</keyword>
<dbReference type="Pfam" id="PF08579">
    <property type="entry name" value="RPM2"/>
    <property type="match status" value="1"/>
</dbReference>
<dbReference type="EMBL" id="LT598450">
    <property type="protein sequence ID" value="SCU83051.1"/>
    <property type="molecule type" value="Genomic_DNA"/>
</dbReference>
<dbReference type="InterPro" id="IPR013888">
    <property type="entry name" value="RNase_P_Rpm2_mt"/>
</dbReference>
<evidence type="ECO:0000313" key="3">
    <source>
        <dbReference type="Proteomes" id="UP000189911"/>
    </source>
</evidence>
<dbReference type="Gene3D" id="1.25.40.10">
    <property type="entry name" value="Tetratricopeptide repeat domain"/>
    <property type="match status" value="1"/>
</dbReference>
<evidence type="ECO:0000256" key="1">
    <source>
        <dbReference type="SAM" id="MobiDB-lite"/>
    </source>
</evidence>
<reference evidence="3" key="1">
    <citation type="submission" date="2016-03" db="EMBL/GenBank/DDBJ databases">
        <authorList>
            <person name="Devillers Hugo."/>
        </authorList>
    </citation>
    <scope>NUCLEOTIDE SEQUENCE [LARGE SCALE GENOMIC DNA]</scope>
</reference>
<proteinExistence type="predicted"/>
<feature type="compositionally biased region" description="Polar residues" evidence="1">
    <location>
        <begin position="206"/>
        <end position="228"/>
    </location>
</feature>
<organism evidence="2 3">
    <name type="scientific">Lachancea nothofagi CBS 11611</name>
    <dbReference type="NCBI Taxonomy" id="1266666"/>
    <lineage>
        <taxon>Eukaryota</taxon>
        <taxon>Fungi</taxon>
        <taxon>Dikarya</taxon>
        <taxon>Ascomycota</taxon>
        <taxon>Saccharomycotina</taxon>
        <taxon>Saccharomycetes</taxon>
        <taxon>Saccharomycetales</taxon>
        <taxon>Saccharomycetaceae</taxon>
        <taxon>Lachancea</taxon>
    </lineage>
</organism>